<evidence type="ECO:0000313" key="8">
    <source>
        <dbReference type="EMBL" id="CAD6507099.1"/>
    </source>
</evidence>
<dbReference type="EC" id="2.3.1.181" evidence="5 6"/>
<dbReference type="GO" id="GO:0033819">
    <property type="term" value="F:lipoyl(octanoyl) transferase activity"/>
    <property type="evidence" value="ECO:0007669"/>
    <property type="project" value="UniProtKB-EC"/>
</dbReference>
<keyword evidence="3 5" id="KW-0012">Acyltransferase</keyword>
<proteinExistence type="inferred from homology"/>
<dbReference type="EMBL" id="LR890047">
    <property type="protein sequence ID" value="CAD6507099.1"/>
    <property type="molecule type" value="Genomic_DNA"/>
</dbReference>
<dbReference type="NCBIfam" id="NF010922">
    <property type="entry name" value="PRK14342.1"/>
    <property type="match status" value="1"/>
</dbReference>
<dbReference type="NCBIfam" id="TIGR00214">
    <property type="entry name" value="lipB"/>
    <property type="match status" value="1"/>
</dbReference>
<name>A0A8E4H4A6_9ENTR</name>
<feature type="binding site" evidence="5">
    <location>
        <begin position="138"/>
        <end position="140"/>
    </location>
    <ligand>
        <name>substrate</name>
    </ligand>
</feature>
<feature type="binding site" evidence="5">
    <location>
        <begin position="151"/>
        <end position="153"/>
    </location>
    <ligand>
        <name>substrate</name>
    </ligand>
</feature>
<feature type="binding site" evidence="5">
    <location>
        <begin position="71"/>
        <end position="78"/>
    </location>
    <ligand>
        <name>substrate</name>
    </ligand>
</feature>
<evidence type="ECO:0000256" key="5">
    <source>
        <dbReference type="HAMAP-Rule" id="MF_00013"/>
    </source>
</evidence>
<comment type="pathway">
    <text evidence="5 6">Protein modification; protein lipoylation via endogenous pathway; protein N(6)-(lipoyl)lysine from octanoyl-[acyl-carrier-protein]: step 1/2.</text>
</comment>
<evidence type="ECO:0000256" key="4">
    <source>
        <dbReference type="ARBA" id="ARBA00024732"/>
    </source>
</evidence>
<feature type="domain" description="BPL/LPL catalytic" evidence="7">
    <location>
        <begin position="32"/>
        <end position="207"/>
    </location>
</feature>
<reference evidence="8" key="1">
    <citation type="submission" date="2020-10" db="EMBL/GenBank/DDBJ databases">
        <authorList>
            <person name="Szabo G."/>
        </authorList>
    </citation>
    <scope>NUCLEOTIDE SEQUENCE</scope>
    <source>
        <strain evidence="8">PROFFT</strain>
    </source>
</reference>
<comment type="miscellaneous">
    <text evidence="5">In the reaction, the free carboxyl group of octanoic acid is attached via an amide linkage to the epsilon-amino group of a specific lysine residue of lipoyl domains of lipoate-dependent enzymes.</text>
</comment>
<dbReference type="PROSITE" id="PS51733">
    <property type="entry name" value="BPL_LPL_CATALYTIC"/>
    <property type="match status" value="1"/>
</dbReference>
<feature type="site" description="Lowers pKa of active site Cys" evidence="5">
    <location>
        <position position="135"/>
    </location>
</feature>
<sequence length="219" mass="24808">MQEHNIILRQLGLQPYTPISQAMYTFTSQRTKNTSDELWLVQHYPIFTQGKTGKIQHTLAAEDIPLIQSDRGGQITYHGPGQQVMYILMDLKRNNFVVRQLVEAIENTVIKTLDKFGIQGHTKIHAPGVYVGIQKICSLGLSIHKGCSYHGLALNISMDLTPFSHIHPCGCIGMQMTQISALNRNVKLEEVQEVLIDQFTQAIGYKSIELSHWNMQDYN</sequence>
<accession>A0A8E4H4A6</accession>
<dbReference type="PANTHER" id="PTHR10993">
    <property type="entry name" value="OCTANOYLTRANSFERASE"/>
    <property type="match status" value="1"/>
</dbReference>
<dbReference type="RefSeq" id="WP_216782482.1">
    <property type="nucleotide sequence ID" value="NZ_LR890047.1"/>
</dbReference>
<dbReference type="Proteomes" id="UP000683585">
    <property type="component" value="Chromosome"/>
</dbReference>
<protein>
    <recommendedName>
        <fullName evidence="5 6">Octanoyltransferase</fullName>
        <ecNumber evidence="5 6">2.3.1.181</ecNumber>
    </recommendedName>
    <alternativeName>
        <fullName evidence="5">Lipoate-protein ligase B</fullName>
    </alternativeName>
    <alternativeName>
        <fullName evidence="5">Lipoyl/octanoyl transferase</fullName>
    </alternativeName>
    <alternativeName>
        <fullName evidence="5">Octanoyl-[acyl-carrier-protein]-protein N-octanoyltransferase</fullName>
    </alternativeName>
</protein>
<dbReference type="AlphaFoldDB" id="A0A8E4H4A6"/>
<comment type="similarity">
    <text evidence="5 6">Belongs to the LipB family.</text>
</comment>
<dbReference type="Pfam" id="PF21948">
    <property type="entry name" value="LplA-B_cat"/>
    <property type="match status" value="1"/>
</dbReference>
<evidence type="ECO:0000256" key="1">
    <source>
        <dbReference type="ARBA" id="ARBA00022490"/>
    </source>
</evidence>
<comment type="function">
    <text evidence="4 5 6">Catalyzes the transfer of endogenously produced octanoic acid from octanoyl-acyl-carrier-protein onto the lipoyl domains of lipoate-dependent enzymes. Lipoyl-ACP can also act as a substrate although octanoyl-ACP is likely to be the physiological substrate.</text>
</comment>
<dbReference type="InterPro" id="IPR004143">
    <property type="entry name" value="BPL_LPL_catalytic"/>
</dbReference>
<keyword evidence="2 5" id="KW-0808">Transferase</keyword>
<dbReference type="KEGG" id="ptf:PROFFT_A_00370"/>
<dbReference type="FunFam" id="3.30.930.10:FF:000020">
    <property type="entry name" value="Octanoyltransferase"/>
    <property type="match status" value="1"/>
</dbReference>
<organism evidence="8 9">
    <name type="scientific">Candidatus Profftia tarda</name>
    <dbReference type="NCBI Taxonomy" id="1177216"/>
    <lineage>
        <taxon>Bacteria</taxon>
        <taxon>Pseudomonadati</taxon>
        <taxon>Pseudomonadota</taxon>
        <taxon>Gammaproteobacteria</taxon>
        <taxon>Enterobacterales</taxon>
        <taxon>Enterobacteriaceae</taxon>
        <taxon>Candidatus Profftia</taxon>
    </lineage>
</organism>
<dbReference type="GO" id="GO:0009249">
    <property type="term" value="P:protein lipoylation"/>
    <property type="evidence" value="ECO:0007669"/>
    <property type="project" value="InterPro"/>
</dbReference>
<evidence type="ECO:0000256" key="3">
    <source>
        <dbReference type="ARBA" id="ARBA00023315"/>
    </source>
</evidence>
<evidence type="ECO:0000313" key="9">
    <source>
        <dbReference type="Proteomes" id="UP000683585"/>
    </source>
</evidence>
<keyword evidence="1 5" id="KW-0963">Cytoplasm</keyword>
<dbReference type="GO" id="GO:0005737">
    <property type="term" value="C:cytoplasm"/>
    <property type="evidence" value="ECO:0007669"/>
    <property type="project" value="UniProtKB-SubCell"/>
</dbReference>
<evidence type="ECO:0000256" key="2">
    <source>
        <dbReference type="ARBA" id="ARBA00022679"/>
    </source>
</evidence>
<gene>
    <name evidence="5 8" type="primary">lipB</name>
    <name evidence="8" type="ORF">PROFFT_A_00370</name>
</gene>
<dbReference type="HAMAP" id="MF_00013">
    <property type="entry name" value="LipB"/>
    <property type="match status" value="1"/>
</dbReference>
<evidence type="ECO:0000259" key="7">
    <source>
        <dbReference type="PROSITE" id="PS51733"/>
    </source>
</evidence>
<dbReference type="InterPro" id="IPR000544">
    <property type="entry name" value="Octanoyltransferase"/>
</dbReference>
<keyword evidence="9" id="KW-1185">Reference proteome</keyword>
<feature type="active site" description="Acyl-thioester intermediate" evidence="5">
    <location>
        <position position="169"/>
    </location>
</feature>
<dbReference type="UniPathway" id="UPA00538">
    <property type="reaction ID" value="UER00592"/>
</dbReference>
<comment type="catalytic activity">
    <reaction evidence="5 6">
        <text>octanoyl-[ACP] + L-lysyl-[protein] = N(6)-octanoyl-L-lysyl-[protein] + holo-[ACP] + H(+)</text>
        <dbReference type="Rhea" id="RHEA:17665"/>
        <dbReference type="Rhea" id="RHEA-COMP:9636"/>
        <dbReference type="Rhea" id="RHEA-COMP:9685"/>
        <dbReference type="Rhea" id="RHEA-COMP:9752"/>
        <dbReference type="Rhea" id="RHEA-COMP:9928"/>
        <dbReference type="ChEBI" id="CHEBI:15378"/>
        <dbReference type="ChEBI" id="CHEBI:29969"/>
        <dbReference type="ChEBI" id="CHEBI:64479"/>
        <dbReference type="ChEBI" id="CHEBI:78463"/>
        <dbReference type="ChEBI" id="CHEBI:78809"/>
        <dbReference type="EC" id="2.3.1.181"/>
    </reaction>
</comment>
<evidence type="ECO:0000256" key="6">
    <source>
        <dbReference type="PIRNR" id="PIRNR016262"/>
    </source>
</evidence>
<dbReference type="CDD" id="cd16444">
    <property type="entry name" value="LipB"/>
    <property type="match status" value="1"/>
</dbReference>
<dbReference type="InterPro" id="IPR020605">
    <property type="entry name" value="Octanoyltransferase_CS"/>
</dbReference>
<dbReference type="PANTHER" id="PTHR10993:SF7">
    <property type="entry name" value="LIPOYLTRANSFERASE 2, MITOCHONDRIAL-RELATED"/>
    <property type="match status" value="1"/>
</dbReference>
<comment type="subcellular location">
    <subcellularLocation>
        <location evidence="5">Cytoplasm</location>
    </subcellularLocation>
</comment>
<dbReference type="PIRSF" id="PIRSF016262">
    <property type="entry name" value="LPLase"/>
    <property type="match status" value="1"/>
</dbReference>
<dbReference type="PROSITE" id="PS01313">
    <property type="entry name" value="LIPB"/>
    <property type="match status" value="1"/>
</dbReference>